<protein>
    <submittedName>
        <fullName evidence="1">Uncharacterized protein</fullName>
    </submittedName>
</protein>
<accession>A0ABS8U9Q9</accession>
<dbReference type="EMBL" id="JAJQKU010000001">
    <property type="protein sequence ID" value="MCD9096208.1"/>
    <property type="molecule type" value="Genomic_DNA"/>
</dbReference>
<dbReference type="RefSeq" id="WP_232134679.1">
    <property type="nucleotide sequence ID" value="NZ_JAJQKU010000001.1"/>
</dbReference>
<name>A0ABS8U9Q9_9GAMM</name>
<reference evidence="1" key="2">
    <citation type="journal article" date="2022" name="Syst. Appl. Microbiol.">
        <title>Physiological and genomic characterisation of Luteimonas fraxinea sp. nov., a bacterial species associated with trees tolerant to ash dieback.</title>
        <authorList>
            <person name="Ulrich K."/>
            <person name="Becker R."/>
            <person name="Behrendt U."/>
            <person name="Kube M."/>
            <person name="Schneck V."/>
            <person name="Ulrich A."/>
        </authorList>
    </citation>
    <scope>NUCLEOTIDE SEQUENCE</scope>
    <source>
        <strain evidence="1">A1P009</strain>
    </source>
</reference>
<dbReference type="Proteomes" id="UP001430360">
    <property type="component" value="Unassembled WGS sequence"/>
</dbReference>
<evidence type="ECO:0000313" key="2">
    <source>
        <dbReference type="Proteomes" id="UP001430360"/>
    </source>
</evidence>
<evidence type="ECO:0000313" key="1">
    <source>
        <dbReference type="EMBL" id="MCD9096208.1"/>
    </source>
</evidence>
<gene>
    <name evidence="1" type="ORF">LTT95_04565</name>
</gene>
<sequence>MTGEYAHRCMIVAAQHVAFARALAVHLEPVSAQGMFPCPLSPTGEEPATHYCSSGMVGVEFVPLLTDAEALYGAAMYAGNTGASLPNKGAQPYALADCVALVETADVSEEDPHAAFERMGLKMVEAYAAD</sequence>
<keyword evidence="2" id="KW-1185">Reference proteome</keyword>
<reference evidence="1" key="1">
    <citation type="submission" date="2021-12" db="EMBL/GenBank/DDBJ databases">
        <authorList>
            <person name="Ulrich A."/>
        </authorList>
    </citation>
    <scope>NUCLEOTIDE SEQUENCE</scope>
    <source>
        <strain evidence="1">A1P009</strain>
    </source>
</reference>
<proteinExistence type="predicted"/>
<organism evidence="1 2">
    <name type="scientific">Luteimonas fraxinea</name>
    <dbReference type="NCBI Taxonomy" id="2901869"/>
    <lineage>
        <taxon>Bacteria</taxon>
        <taxon>Pseudomonadati</taxon>
        <taxon>Pseudomonadota</taxon>
        <taxon>Gammaproteobacteria</taxon>
        <taxon>Lysobacterales</taxon>
        <taxon>Lysobacteraceae</taxon>
        <taxon>Luteimonas</taxon>
    </lineage>
</organism>
<comment type="caution">
    <text evidence="1">The sequence shown here is derived from an EMBL/GenBank/DDBJ whole genome shotgun (WGS) entry which is preliminary data.</text>
</comment>